<name>A0A1H2K7Z5_9ACTN</name>
<dbReference type="STRING" id="419479.SAMN04488563_3533"/>
<evidence type="ECO:0008006" key="3">
    <source>
        <dbReference type="Google" id="ProtNLM"/>
    </source>
</evidence>
<dbReference type="EMBL" id="LT629791">
    <property type="protein sequence ID" value="SDU64837.1"/>
    <property type="molecule type" value="Genomic_DNA"/>
</dbReference>
<protein>
    <recommendedName>
        <fullName evidence="3">SinR family protein</fullName>
    </recommendedName>
</protein>
<keyword evidence="2" id="KW-1185">Reference proteome</keyword>
<accession>A0A1H2K7Z5</accession>
<evidence type="ECO:0000313" key="1">
    <source>
        <dbReference type="EMBL" id="SDU64837.1"/>
    </source>
</evidence>
<evidence type="ECO:0000313" key="2">
    <source>
        <dbReference type="Proteomes" id="UP000182977"/>
    </source>
</evidence>
<dbReference type="Proteomes" id="UP000182977">
    <property type="component" value="Chromosome I"/>
</dbReference>
<sequence length="96" mass="10961">MAMMLVSYDAHTPGHSYDHLLDALEGFGAYWHCLDSTWLVETRMSITQVRDSLWLHMHPDDELLVVDVTGAPASWVGFTRECGDWLRDNLDRPGQT</sequence>
<gene>
    <name evidence="1" type="ORF">SAMN04488563_3533</name>
</gene>
<reference evidence="2" key="1">
    <citation type="submission" date="2016-10" db="EMBL/GenBank/DDBJ databases">
        <authorList>
            <person name="Varghese N."/>
            <person name="Submissions S."/>
        </authorList>
    </citation>
    <scope>NUCLEOTIDE SEQUENCE [LARGE SCALE GENOMIC DNA]</scope>
    <source>
        <strain evidence="2">DSM 45079</strain>
    </source>
</reference>
<proteinExistence type="predicted"/>
<dbReference type="OrthoDB" id="2656750at2"/>
<dbReference type="AlphaFoldDB" id="A0A1H2K7Z5"/>
<dbReference type="RefSeq" id="WP_046769766.1">
    <property type="nucleotide sequence ID" value="NZ_KQ061242.1"/>
</dbReference>
<organism evidence="1 2">
    <name type="scientific">Jiangella alkaliphila</name>
    <dbReference type="NCBI Taxonomy" id="419479"/>
    <lineage>
        <taxon>Bacteria</taxon>
        <taxon>Bacillati</taxon>
        <taxon>Actinomycetota</taxon>
        <taxon>Actinomycetes</taxon>
        <taxon>Jiangellales</taxon>
        <taxon>Jiangellaceae</taxon>
        <taxon>Jiangella</taxon>
    </lineage>
</organism>